<protein>
    <submittedName>
        <fullName evidence="1">Uncharacterized protein</fullName>
    </submittedName>
</protein>
<reference evidence="1 2" key="1">
    <citation type="submission" date="2016-10" db="EMBL/GenBank/DDBJ databases">
        <authorList>
            <person name="de Groot N.N."/>
        </authorList>
    </citation>
    <scope>NUCLEOTIDE SEQUENCE [LARGE SCALE GENOMIC DNA]</scope>
    <source>
        <strain evidence="1 2">DSM 15019</strain>
    </source>
</reference>
<organism evidence="1 2">
    <name type="scientific">Microbacterium paraoxydans</name>
    <dbReference type="NCBI Taxonomy" id="199592"/>
    <lineage>
        <taxon>Bacteria</taxon>
        <taxon>Bacillati</taxon>
        <taxon>Actinomycetota</taxon>
        <taxon>Actinomycetes</taxon>
        <taxon>Micrococcales</taxon>
        <taxon>Microbacteriaceae</taxon>
        <taxon>Microbacterium</taxon>
    </lineage>
</organism>
<proteinExistence type="predicted"/>
<dbReference type="RefSeq" id="WP_157546970.1">
    <property type="nucleotide sequence ID" value="NZ_LT629770.1"/>
</dbReference>
<name>A0A1H1M902_9MICO</name>
<evidence type="ECO:0000313" key="1">
    <source>
        <dbReference type="EMBL" id="SDR83304.1"/>
    </source>
</evidence>
<sequence>MTIRAAVLCDETGCDAVYASTERLAHYELIAEAHNDGWASTLSNGRWRNHCPDHDNN</sequence>
<dbReference type="AlphaFoldDB" id="A0A1H1M902"/>
<dbReference type="Proteomes" id="UP000182126">
    <property type="component" value="Chromosome I"/>
</dbReference>
<gene>
    <name evidence="1" type="ORF">SAMN04489809_0438</name>
</gene>
<accession>A0A1H1M902</accession>
<dbReference type="GeneID" id="43327318"/>
<dbReference type="EMBL" id="LT629770">
    <property type="protein sequence ID" value="SDR83304.1"/>
    <property type="molecule type" value="Genomic_DNA"/>
</dbReference>
<evidence type="ECO:0000313" key="2">
    <source>
        <dbReference type="Proteomes" id="UP000182126"/>
    </source>
</evidence>